<accession>A0A1G9J1F4</accession>
<dbReference type="STRING" id="321763.SAMN04488692_103113"/>
<dbReference type="RefSeq" id="WP_089758303.1">
    <property type="nucleotide sequence ID" value="NZ_FNGO01000003.1"/>
</dbReference>
<feature type="chain" id="PRO_5038332302" evidence="2">
    <location>
        <begin position="27"/>
        <end position="329"/>
    </location>
</feature>
<gene>
    <name evidence="3" type="ORF">SAMN04488692_103113</name>
</gene>
<reference evidence="3 4" key="1">
    <citation type="submission" date="2016-10" db="EMBL/GenBank/DDBJ databases">
        <authorList>
            <person name="de Groot N.N."/>
        </authorList>
    </citation>
    <scope>NUCLEOTIDE SEQUENCE [LARGE SCALE GENOMIC DNA]</scope>
    <source>
        <strain evidence="3 4">SLAS-1</strain>
    </source>
</reference>
<keyword evidence="4" id="KW-1185">Reference proteome</keyword>
<dbReference type="CDD" id="cd07012">
    <property type="entry name" value="PBP2_Bug_TTT"/>
    <property type="match status" value="1"/>
</dbReference>
<evidence type="ECO:0000256" key="1">
    <source>
        <dbReference type="ARBA" id="ARBA00006987"/>
    </source>
</evidence>
<name>A0A1G9J1F4_9FIRM</name>
<evidence type="ECO:0000313" key="3">
    <source>
        <dbReference type="EMBL" id="SDL31338.1"/>
    </source>
</evidence>
<dbReference type="Pfam" id="PF03401">
    <property type="entry name" value="TctC"/>
    <property type="match status" value="1"/>
</dbReference>
<dbReference type="Gene3D" id="3.40.190.150">
    <property type="entry name" value="Bordetella uptake gene, domain 1"/>
    <property type="match status" value="1"/>
</dbReference>
<keyword evidence="2" id="KW-0732">Signal</keyword>
<feature type="signal peptide" evidence="2">
    <location>
        <begin position="1"/>
        <end position="26"/>
    </location>
</feature>
<dbReference type="AlphaFoldDB" id="A0A1G9J1F4"/>
<evidence type="ECO:0000313" key="4">
    <source>
        <dbReference type="Proteomes" id="UP000199476"/>
    </source>
</evidence>
<dbReference type="PANTHER" id="PTHR42928">
    <property type="entry name" value="TRICARBOXYLATE-BINDING PROTEIN"/>
    <property type="match status" value="1"/>
</dbReference>
<protein>
    <submittedName>
        <fullName evidence="3">Tripartite-type tricarboxylate transporter, receptor component TctC</fullName>
    </submittedName>
</protein>
<sequence length="329" mass="35836">MVKRCAFALLVLVLAAGMLLTGHEAAAEEPWAEIEGESFDFIVGYDAGGSHDITARHMAEGLTELGIEVDVTNMPGGDATEAGYHVADSDPEENIVFWAHPPAQLFDPATRDVGYDFEDFDPVATMGSPTFVFAALVEQPFASYDELVEHIEENPGQTVVGGQAMNHPMHYAFEMLLPSDELDYSYVNLGGGADVQANLAGGHVQAGHLSLAAALPLYEDDELEILVHTSEMAETVDAIPEVPHMRDVGVDYAEPHSLSALAPEGIDEDVREALNAAIREVIESEDFQEDMDEMGVVAVPHTIEETESYFDELVEDVLPDYEAWLEEQN</sequence>
<dbReference type="PANTHER" id="PTHR42928:SF5">
    <property type="entry name" value="BLR1237 PROTEIN"/>
    <property type="match status" value="1"/>
</dbReference>
<dbReference type="Proteomes" id="UP000199476">
    <property type="component" value="Unassembled WGS sequence"/>
</dbReference>
<proteinExistence type="inferred from homology"/>
<dbReference type="InterPro" id="IPR005064">
    <property type="entry name" value="BUG"/>
</dbReference>
<dbReference type="PIRSF" id="PIRSF017082">
    <property type="entry name" value="YflP"/>
    <property type="match status" value="1"/>
</dbReference>
<comment type="similarity">
    <text evidence="1">Belongs to the UPF0065 (bug) family.</text>
</comment>
<keyword evidence="3" id="KW-0675">Receptor</keyword>
<organism evidence="3 4">
    <name type="scientific">Halarsenatibacter silvermanii</name>
    <dbReference type="NCBI Taxonomy" id="321763"/>
    <lineage>
        <taxon>Bacteria</taxon>
        <taxon>Bacillati</taxon>
        <taxon>Bacillota</taxon>
        <taxon>Clostridia</taxon>
        <taxon>Halanaerobiales</taxon>
        <taxon>Halarsenatibacteraceae</taxon>
        <taxon>Halarsenatibacter</taxon>
    </lineage>
</organism>
<dbReference type="InterPro" id="IPR042100">
    <property type="entry name" value="Bug_dom1"/>
</dbReference>
<evidence type="ECO:0000256" key="2">
    <source>
        <dbReference type="SAM" id="SignalP"/>
    </source>
</evidence>
<dbReference type="Gene3D" id="3.40.190.10">
    <property type="entry name" value="Periplasmic binding protein-like II"/>
    <property type="match status" value="1"/>
</dbReference>
<dbReference type="EMBL" id="FNGO01000003">
    <property type="protein sequence ID" value="SDL31338.1"/>
    <property type="molecule type" value="Genomic_DNA"/>
</dbReference>
<dbReference type="OrthoDB" id="8881899at2"/>